<evidence type="ECO:0000313" key="4">
    <source>
        <dbReference type="Proteomes" id="UP000018542"/>
    </source>
</evidence>
<dbReference type="RefSeq" id="WP_023788200.1">
    <property type="nucleotide sequence ID" value="NC_022997.1"/>
</dbReference>
<proteinExistence type="predicted"/>
<evidence type="ECO:0000256" key="2">
    <source>
        <dbReference type="SAM" id="SignalP"/>
    </source>
</evidence>
<gene>
    <name evidence="3" type="ORF">W911_14435</name>
</gene>
<dbReference type="InterPro" id="IPR036709">
    <property type="entry name" value="Autotransporte_beta_dom_sf"/>
</dbReference>
<keyword evidence="2" id="KW-0732">Signal</keyword>
<protein>
    <recommendedName>
        <fullName evidence="5">Autotransporter domain-containing protein</fullName>
    </recommendedName>
</protein>
<dbReference type="SUPFAM" id="SSF103515">
    <property type="entry name" value="Autotransporter"/>
    <property type="match status" value="1"/>
</dbReference>
<accession>V5SII1</accession>
<sequence>MTPFAYLFKRVTAAAVVAGVALNAGPAPAGDADGCEAINRGALDLSVAAGRSGTRDANLDQGDALAIAISTEATAALSVDSASDGPETLHAGPASSVLFIAPRSGDYGFRVSAESGSGARLRVTCTSAAHARAERRLKDRRKAFLAARDPDRMRIDRPRSEFNPFGETGLAGAPEDGPPRDITASFSLSELTAAMNPDQKRDPGILDFWFEGRHLHYDTVDMNARDTDGNLMVMYFGSKYMLGPDIMLGTLAQFDQAVEGAGVSARGWMAGPYVSIRFGHGIVFDGRAAWGTADGLPRGIMLDTATADRRLMRGTLRGTRPVAGWTFSPSVGLSYADDTPEFQGTSMSGAVASGGSGRLDFLPEVKRRFTLDSETYLEPRFAAGGFLAFEDFSEITPGSVTAHPDLHWKAEAGVALGKKDSMSFEAKGGVETGGQTGADTWSGRLQLNMPLGK</sequence>
<feature type="chain" id="PRO_5004740771" description="Autotransporter domain-containing protein" evidence="2">
    <location>
        <begin position="30"/>
        <end position="453"/>
    </location>
</feature>
<dbReference type="STRING" id="1029756.W911_14435"/>
<keyword evidence="4" id="KW-1185">Reference proteome</keyword>
<feature type="signal peptide" evidence="2">
    <location>
        <begin position="1"/>
        <end position="29"/>
    </location>
</feature>
<dbReference type="PATRIC" id="fig|1029756.8.peg.3005"/>
<name>V5SII1_9HYPH</name>
<reference evidence="3 4" key="1">
    <citation type="journal article" date="2014" name="Genome Announc.">
        <title>Complete Genome Sequence of Hyphomicrobium nitrativorans Strain NL23, a Denitrifying Bacterium Isolated from Biofilm of a Methanol-Fed Denitrification System Treating Seawater at the Montreal Biodome.</title>
        <authorList>
            <person name="Martineau C."/>
            <person name="Villeneuve C."/>
            <person name="Mauffrey F."/>
            <person name="Villemur R."/>
        </authorList>
    </citation>
    <scope>NUCLEOTIDE SEQUENCE [LARGE SCALE GENOMIC DNA]</scope>
    <source>
        <strain evidence="3">NL23</strain>
    </source>
</reference>
<feature type="region of interest" description="Disordered" evidence="1">
    <location>
        <begin position="155"/>
        <end position="179"/>
    </location>
</feature>
<dbReference type="HOGENOM" id="CLU_603786_0_0_5"/>
<dbReference type="OrthoDB" id="5720638at2"/>
<evidence type="ECO:0008006" key="5">
    <source>
        <dbReference type="Google" id="ProtNLM"/>
    </source>
</evidence>
<dbReference type="Gene3D" id="2.40.128.130">
    <property type="entry name" value="Autotransporter beta-domain"/>
    <property type="match status" value="1"/>
</dbReference>
<evidence type="ECO:0000313" key="3">
    <source>
        <dbReference type="EMBL" id="AHB50333.1"/>
    </source>
</evidence>
<dbReference type="AlphaFoldDB" id="V5SII1"/>
<dbReference type="EMBL" id="CP006912">
    <property type="protein sequence ID" value="AHB50333.1"/>
    <property type="molecule type" value="Genomic_DNA"/>
</dbReference>
<evidence type="ECO:0000256" key="1">
    <source>
        <dbReference type="SAM" id="MobiDB-lite"/>
    </source>
</evidence>
<dbReference type="KEGG" id="hni:W911_14435"/>
<dbReference type="Proteomes" id="UP000018542">
    <property type="component" value="Chromosome"/>
</dbReference>
<organism evidence="3 4">
    <name type="scientific">Hyphomicrobium nitrativorans NL23</name>
    <dbReference type="NCBI Taxonomy" id="1029756"/>
    <lineage>
        <taxon>Bacteria</taxon>
        <taxon>Pseudomonadati</taxon>
        <taxon>Pseudomonadota</taxon>
        <taxon>Alphaproteobacteria</taxon>
        <taxon>Hyphomicrobiales</taxon>
        <taxon>Hyphomicrobiaceae</taxon>
        <taxon>Hyphomicrobium</taxon>
    </lineage>
</organism>